<dbReference type="InterPro" id="IPR006315">
    <property type="entry name" value="OM_autotransptr_brl_dom"/>
</dbReference>
<dbReference type="Pfam" id="PF03797">
    <property type="entry name" value="Autotransporter"/>
    <property type="match status" value="1"/>
</dbReference>
<protein>
    <submittedName>
        <fullName evidence="4">Autotransporter outer membrane beta-barrel domain-containing protein</fullName>
    </submittedName>
</protein>
<dbReference type="SUPFAM" id="SSF103515">
    <property type="entry name" value="Autotransporter"/>
    <property type="match status" value="1"/>
</dbReference>
<evidence type="ECO:0000256" key="2">
    <source>
        <dbReference type="SAM" id="SignalP"/>
    </source>
</evidence>
<gene>
    <name evidence="4" type="ORF">M2650_01970</name>
</gene>
<dbReference type="PANTHER" id="PTHR45725:SF1">
    <property type="entry name" value="DISHEVELLED ASSOCIATED ACTIVATOR OF MORPHOGENESIS, ISOFORM D"/>
    <property type="match status" value="1"/>
</dbReference>
<dbReference type="NCBIfam" id="TIGR01414">
    <property type="entry name" value="autotrans_barl"/>
    <property type="match status" value="1"/>
</dbReference>
<reference evidence="4 5" key="1">
    <citation type="submission" date="2022-05" db="EMBL/GenBank/DDBJ databases">
        <title>Luteimonas sp. SX5, whole genome shotgun sequencing project.</title>
        <authorList>
            <person name="Zhao G."/>
            <person name="Shen L."/>
        </authorList>
    </citation>
    <scope>NUCLEOTIDE SEQUENCE [LARGE SCALE GENOMIC DNA]</scope>
    <source>
        <strain evidence="4 5">SX5</strain>
    </source>
</reference>
<dbReference type="SMART" id="SM00869">
    <property type="entry name" value="Autotransporter"/>
    <property type="match status" value="1"/>
</dbReference>
<dbReference type="PRINTS" id="PR01217">
    <property type="entry name" value="PRICHEXTENSN"/>
</dbReference>
<keyword evidence="5" id="KW-1185">Reference proteome</keyword>
<dbReference type="InterPro" id="IPR005546">
    <property type="entry name" value="Autotransporte_beta"/>
</dbReference>
<sequence length="1026" mass="103710">MHHFKRRALSVHIDSLLKSGCLIGGLALSAPAPVYAGCDNPAPGSGQTTTCGTAAPNPDPVPVVAAPGSTGVAVNVLAGAGIGVANASGVVIRDQSRVDNAGNISVTAGAFAAIASTGAGNTIDNAAGATIFSQAGPGIVMQNGGTVINDGAIASQTGTGIVFGGTAAGVLINRGTIGGATTGVAFGAGNDRLEMLGGSIAGAVTQGDGTDTLLLNVGTIGSVDQGLGADSAQVDGGTVTGNLQQGSGTDDFVMAGGQIGSLSQGDNIDNFNMTGGRIVGFFEDGDIAHMSDGRIGRVDMKLDNNLFDMSGGTIDGNLVTGFGNDTIILSDGFIGGNISVSGGQDRVTVTGGTVGGEVRVSTGNDIFTWDGGGIIYGAIDLGDGTDTAALSDLTAANMGAVPLLNGGLGADALTFDNVTSSGASRFQNWENVVLGNDTELTFDGNLTLGDSGTGTGALTVDASSTMFGGGANAGVLASAAGQLVNVANAGRIDLTNGPASAADTFTIAGNYVGNGGSLFLHTQLGDDSSPSDKLAISGGEASGTTGLGIVNLGGAGAATLQDGILVVEALNGGSTASGAFALNSAVAAGAFEYFLFKGGVSEGTSDNWYLRSTLVTLSEPAPAPPPQDPPTPSTPTPPEPPAPPPPPLEPPPPPTPGNPDPPAPPPPDPPPPPPPTPPTPVAPPPSTPAPLPVPNATPPTPGASAATGAVIPLYRIEAPTYAVVPPAIHELGLASLGTFHERQGEQPLLQGEGAFRSAWARAIGQDSQVSWAGTVSPTFDGTLWGMQIGADVFARESDSGHRDHFGLFVGRTRMDGDVRGFALGWNNLTVGEVEFDDTHAGVYWTHIAPSGAYLDGVVLGSRFDGDATSDRAIGVDIDGDGTMFSLEGGYPFAVSEYWSLEPQGQVIWQQLSFDDQRDRFSSIAFDAEDAVTARVGLRLVGKREDSRLHPYVKANFWHGFGGTDSVRFGTDLIASEQEYSAFEFGAGLVFQYSDKASFYAVGDYAIDTGDEERRTFEGNLGVRISW</sequence>
<dbReference type="RefSeq" id="WP_249470508.1">
    <property type="nucleotide sequence ID" value="NZ_JAMBEP010000001.1"/>
</dbReference>
<feature type="compositionally biased region" description="Pro residues" evidence="1">
    <location>
        <begin position="621"/>
        <end position="701"/>
    </location>
</feature>
<feature type="domain" description="Autotransporter" evidence="3">
    <location>
        <begin position="751"/>
        <end position="1026"/>
    </location>
</feature>
<evidence type="ECO:0000259" key="3">
    <source>
        <dbReference type="PROSITE" id="PS51208"/>
    </source>
</evidence>
<comment type="caution">
    <text evidence="4">The sequence shown here is derived from an EMBL/GenBank/DDBJ whole genome shotgun (WGS) entry which is preliminary data.</text>
</comment>
<evidence type="ECO:0000313" key="4">
    <source>
        <dbReference type="EMBL" id="MCL1633415.1"/>
    </source>
</evidence>
<organism evidence="4 5">
    <name type="scientific">Luteimonas galliterrae</name>
    <dbReference type="NCBI Taxonomy" id="2940486"/>
    <lineage>
        <taxon>Bacteria</taxon>
        <taxon>Pseudomonadati</taxon>
        <taxon>Pseudomonadota</taxon>
        <taxon>Gammaproteobacteria</taxon>
        <taxon>Lysobacterales</taxon>
        <taxon>Lysobacteraceae</taxon>
        <taxon>Luteimonas</taxon>
    </lineage>
</organism>
<feature type="signal peptide" evidence="2">
    <location>
        <begin position="1"/>
        <end position="36"/>
    </location>
</feature>
<dbReference type="PANTHER" id="PTHR45725">
    <property type="entry name" value="FORMIN HOMOLOGY 2 FAMILY MEMBER"/>
    <property type="match status" value="1"/>
</dbReference>
<dbReference type="Pfam" id="PF18883">
    <property type="entry name" value="AC_1"/>
    <property type="match status" value="1"/>
</dbReference>
<feature type="chain" id="PRO_5046584703" evidence="2">
    <location>
        <begin position="37"/>
        <end position="1026"/>
    </location>
</feature>
<dbReference type="InterPro" id="IPR043990">
    <property type="entry name" value="AC_1"/>
</dbReference>
<dbReference type="InterPro" id="IPR012332">
    <property type="entry name" value="Autotransporter_pectin_lyase_C"/>
</dbReference>
<accession>A0ABT0MGH5</accession>
<dbReference type="InterPro" id="IPR011050">
    <property type="entry name" value="Pectin_lyase_fold/virulence"/>
</dbReference>
<keyword evidence="2" id="KW-0732">Signal</keyword>
<proteinExistence type="predicted"/>
<evidence type="ECO:0000256" key="1">
    <source>
        <dbReference type="SAM" id="MobiDB-lite"/>
    </source>
</evidence>
<dbReference type="InterPro" id="IPR036709">
    <property type="entry name" value="Autotransporte_beta_dom_sf"/>
</dbReference>
<dbReference type="EMBL" id="JAMBEP010000001">
    <property type="protein sequence ID" value="MCL1633415.1"/>
    <property type="molecule type" value="Genomic_DNA"/>
</dbReference>
<dbReference type="InterPro" id="IPR051425">
    <property type="entry name" value="Formin_Homology"/>
</dbReference>
<dbReference type="SUPFAM" id="SSF51126">
    <property type="entry name" value="Pectin lyase-like"/>
    <property type="match status" value="1"/>
</dbReference>
<feature type="region of interest" description="Disordered" evidence="1">
    <location>
        <begin position="618"/>
        <end position="702"/>
    </location>
</feature>
<dbReference type="Gene3D" id="2.160.20.20">
    <property type="match status" value="1"/>
</dbReference>
<dbReference type="CDD" id="cd01344">
    <property type="entry name" value="PL2_Passenger_AT"/>
    <property type="match status" value="1"/>
</dbReference>
<dbReference type="PROSITE" id="PS51208">
    <property type="entry name" value="AUTOTRANSPORTER"/>
    <property type="match status" value="1"/>
</dbReference>
<name>A0ABT0MGH5_9GAMM</name>
<dbReference type="Proteomes" id="UP001431217">
    <property type="component" value="Unassembled WGS sequence"/>
</dbReference>
<evidence type="ECO:0000313" key="5">
    <source>
        <dbReference type="Proteomes" id="UP001431217"/>
    </source>
</evidence>
<dbReference type="Gene3D" id="2.40.128.130">
    <property type="entry name" value="Autotransporter beta-domain"/>
    <property type="match status" value="1"/>
</dbReference>